<dbReference type="Gene3D" id="3.40.50.300">
    <property type="entry name" value="P-loop containing nucleotide triphosphate hydrolases"/>
    <property type="match status" value="1"/>
</dbReference>
<organism evidence="2">
    <name type="scientific">mine drainage metagenome</name>
    <dbReference type="NCBI Taxonomy" id="410659"/>
    <lineage>
        <taxon>unclassified sequences</taxon>
        <taxon>metagenomes</taxon>
        <taxon>ecological metagenomes</taxon>
    </lineage>
</organism>
<accession>T0YB48</accession>
<dbReference type="SUPFAM" id="SSF52540">
    <property type="entry name" value="P-loop containing nucleoside triphosphate hydrolases"/>
    <property type="match status" value="1"/>
</dbReference>
<evidence type="ECO:0000259" key="1">
    <source>
        <dbReference type="Pfam" id="PF00005"/>
    </source>
</evidence>
<feature type="domain" description="ABC transporter" evidence="1">
    <location>
        <begin position="15"/>
        <end position="85"/>
    </location>
</feature>
<dbReference type="EMBL" id="AUZX01015440">
    <property type="protein sequence ID" value="EQD29022.1"/>
    <property type="molecule type" value="Genomic_DNA"/>
</dbReference>
<name>T0YB48_9ZZZZ</name>
<feature type="non-terminal residue" evidence="2">
    <location>
        <position position="185"/>
    </location>
</feature>
<protein>
    <submittedName>
        <fullName evidence="2">Glycine betaine/L-proline ABC transporter, ATP-binding protein</fullName>
    </submittedName>
</protein>
<gene>
    <name evidence="2" type="ORF">B1A_20906</name>
</gene>
<dbReference type="GO" id="GO:0016887">
    <property type="term" value="F:ATP hydrolysis activity"/>
    <property type="evidence" value="ECO:0007669"/>
    <property type="project" value="InterPro"/>
</dbReference>
<dbReference type="AlphaFoldDB" id="T0YB48"/>
<dbReference type="Pfam" id="PF00005">
    <property type="entry name" value="ABC_tran"/>
    <property type="match status" value="1"/>
</dbReference>
<evidence type="ECO:0000313" key="2">
    <source>
        <dbReference type="EMBL" id="EQD29022.1"/>
    </source>
</evidence>
<dbReference type="InterPro" id="IPR027417">
    <property type="entry name" value="P-loop_NTPase"/>
</dbReference>
<comment type="caution">
    <text evidence="2">The sequence shown here is derived from an EMBL/GenBank/DDBJ whole genome shotgun (WGS) entry which is preliminary data.</text>
</comment>
<sequence length="185" mass="21233">QELRVSTNLTEVYRLMRMTVRETIILYSEIKNSDDKEAFDHIESFELEDTLDKMLYELSTGQQKLIGNILAFSFSPQLILLDEPFENVDQMRRIKVANNIIASSSEILLNTHEFDILGKLNGWSLYFMIEGKLFGKFDANKVKNLYINRGVVQNNLSIIETSYGKFSITENEGEVSISGARNFNS</sequence>
<dbReference type="InterPro" id="IPR003439">
    <property type="entry name" value="ABC_transporter-like_ATP-bd"/>
</dbReference>
<proteinExistence type="predicted"/>
<reference evidence="2" key="1">
    <citation type="submission" date="2013-08" db="EMBL/GenBank/DDBJ databases">
        <authorList>
            <person name="Mendez C."/>
            <person name="Richter M."/>
            <person name="Ferrer M."/>
            <person name="Sanchez J."/>
        </authorList>
    </citation>
    <scope>NUCLEOTIDE SEQUENCE</scope>
</reference>
<keyword evidence="2" id="KW-0067">ATP-binding</keyword>
<dbReference type="PANTHER" id="PTHR43850:SF2">
    <property type="entry name" value="ABC TRANSPORTER ATP-BINDING PROTEIN MA_4021-RELATED"/>
    <property type="match status" value="1"/>
</dbReference>
<feature type="non-terminal residue" evidence="2">
    <location>
        <position position="1"/>
    </location>
</feature>
<reference evidence="2" key="2">
    <citation type="journal article" date="2014" name="ISME J.">
        <title>Microbial stratification in low pH oxic and suboxic macroscopic growths along an acid mine drainage.</title>
        <authorList>
            <person name="Mendez-Garcia C."/>
            <person name="Mesa V."/>
            <person name="Sprenger R.R."/>
            <person name="Richter M."/>
            <person name="Diez M.S."/>
            <person name="Solano J."/>
            <person name="Bargiela R."/>
            <person name="Golyshina O.V."/>
            <person name="Manteca A."/>
            <person name="Ramos J.L."/>
            <person name="Gallego J.R."/>
            <person name="Llorente I."/>
            <person name="Martins Dos Santos V.A."/>
            <person name="Jensen O.N."/>
            <person name="Pelaez A.I."/>
            <person name="Sanchez J."/>
            <person name="Ferrer M."/>
        </authorList>
    </citation>
    <scope>NUCLEOTIDE SEQUENCE</scope>
</reference>
<keyword evidence="2" id="KW-0547">Nucleotide-binding</keyword>
<dbReference type="PANTHER" id="PTHR43850">
    <property type="entry name" value="ABC TRANSPORTER ATP-BINDING PROTEIN MA_4021-RELATED"/>
    <property type="match status" value="1"/>
</dbReference>
<dbReference type="GO" id="GO:0005524">
    <property type="term" value="F:ATP binding"/>
    <property type="evidence" value="ECO:0007669"/>
    <property type="project" value="UniProtKB-KW"/>
</dbReference>